<accession>A0A8J3IEE4</accession>
<dbReference type="SUPFAM" id="SSF47413">
    <property type="entry name" value="lambda repressor-like DNA-binding domains"/>
    <property type="match status" value="1"/>
</dbReference>
<evidence type="ECO:0000313" key="3">
    <source>
        <dbReference type="Proteomes" id="UP000597444"/>
    </source>
</evidence>
<dbReference type="PROSITE" id="PS50943">
    <property type="entry name" value="HTH_CROC1"/>
    <property type="match status" value="1"/>
</dbReference>
<sequence>MQQDEQVTFPPSHLRSLGGLLRWHRLRLGLSQEALAEAIGVSARSIGRWEQNLALPQEIFRERLGQLFGMNLQHFLAVSAIQKPEPPLPSLPAWTVDLLPASSQPGILLLKSKLCPPQLPCTLVRRECLLTQLDAACEHQLIVLCAAAGWGKTTLLSSWATRYPRPIAWVSLNELDSDPNRFWGLVIAALKRCGSYLPTVGETALAMLHSSQPPTLTTVLTALIQEMEDTVAEAQAILILDDYQVIEDPTIHESLLFLLEHLPASLHLVLSSRIAPALPLSRWRLSGQVLELHDAELRFTPEEARRFLQEAMGCSLTQEEVQLLQERTEGWIAGLQLAALAMRGRQDRSAFVKTFGGGHRLLLDYVQEEIFQRQPLHLQHFLLQTAVLTQMNAAVCQAITGEQTSQLLLEAMERAHLFVVALDEERHWYRFHCLFREALLARLHASQPEQVPLLHQRAAHWYEEQGDIHEAMAHALAAADYHFAVSLIERAAERLWMNGGAKTVQNWVKQLPDAVLRAHALLALTAALHLLDQTQYAPPAQRAEGLAQVEQTIARVENLLKSQEGIVVQSGTDQARLQAEELLLRQRIRLLYGLNATREAYLQGNKVQLHLTAQRMQEEVLEDDVTWMMIPTFSLLVSFAFHGDVNAALPRLLEMKQRACQAQHRFATFRTMFWVTVVHLASGQLHQAYQECLQALEMLKQQREQVPAVGYLYLELAALHWMWNQLEEAHTCLCTVIDYARTWQNTDLLLLAYCRTVQVLLAAGKSAEAEQTLEEAERLAQHSGFVLHRPRVRAARVQLWLAQGNLAAAGAWASNYELTPDALEYIREPEYKMLVCVYLAQQQYRQAQQLLMLLLPSAQGDGRGGDVVSLLALQVVALQASGEVAQARQVAAHLLSLTEPEGYLRVYLDAGEPMQQVLQSLLESWCDQQHSSAVTVSYLTQLVAAFT</sequence>
<dbReference type="Gene3D" id="3.40.50.300">
    <property type="entry name" value="P-loop containing nucleotide triphosphate hydrolases"/>
    <property type="match status" value="1"/>
</dbReference>
<gene>
    <name evidence="2" type="ORF">KSF_001200</name>
</gene>
<name>A0A8J3IEE4_9CHLR</name>
<organism evidence="2 3">
    <name type="scientific">Reticulibacter mediterranei</name>
    <dbReference type="NCBI Taxonomy" id="2778369"/>
    <lineage>
        <taxon>Bacteria</taxon>
        <taxon>Bacillati</taxon>
        <taxon>Chloroflexota</taxon>
        <taxon>Ktedonobacteria</taxon>
        <taxon>Ktedonobacterales</taxon>
        <taxon>Reticulibacteraceae</taxon>
        <taxon>Reticulibacter</taxon>
    </lineage>
</organism>
<protein>
    <recommendedName>
        <fullName evidence="1">HTH cro/C1-type domain-containing protein</fullName>
    </recommendedName>
</protein>
<dbReference type="Pfam" id="PF17874">
    <property type="entry name" value="TPR_MalT"/>
    <property type="match status" value="1"/>
</dbReference>
<keyword evidence="3" id="KW-1185">Reference proteome</keyword>
<reference evidence="2" key="1">
    <citation type="submission" date="2020-10" db="EMBL/GenBank/DDBJ databases">
        <title>Taxonomic study of unclassified bacteria belonging to the class Ktedonobacteria.</title>
        <authorList>
            <person name="Yabe S."/>
            <person name="Wang C.M."/>
            <person name="Zheng Y."/>
            <person name="Sakai Y."/>
            <person name="Cavaletti L."/>
            <person name="Monciardini P."/>
            <person name="Donadio S."/>
        </authorList>
    </citation>
    <scope>NUCLEOTIDE SEQUENCE</scope>
    <source>
        <strain evidence="2">ID150040</strain>
    </source>
</reference>
<dbReference type="InterPro" id="IPR001387">
    <property type="entry name" value="Cro/C1-type_HTH"/>
</dbReference>
<dbReference type="InterPro" id="IPR011990">
    <property type="entry name" value="TPR-like_helical_dom_sf"/>
</dbReference>
<dbReference type="CDD" id="cd00093">
    <property type="entry name" value="HTH_XRE"/>
    <property type="match status" value="1"/>
</dbReference>
<dbReference type="EMBL" id="BNJK01000001">
    <property type="protein sequence ID" value="GHO90072.1"/>
    <property type="molecule type" value="Genomic_DNA"/>
</dbReference>
<dbReference type="Gene3D" id="1.10.260.40">
    <property type="entry name" value="lambda repressor-like DNA-binding domains"/>
    <property type="match status" value="1"/>
</dbReference>
<feature type="domain" description="HTH cro/C1-type" evidence="1">
    <location>
        <begin position="25"/>
        <end position="75"/>
    </location>
</feature>
<dbReference type="InterPro" id="IPR059106">
    <property type="entry name" value="WHD_MalT"/>
</dbReference>
<dbReference type="Proteomes" id="UP000597444">
    <property type="component" value="Unassembled WGS sequence"/>
</dbReference>
<comment type="caution">
    <text evidence="2">The sequence shown here is derived from an EMBL/GenBank/DDBJ whole genome shotgun (WGS) entry which is preliminary data.</text>
</comment>
<evidence type="ECO:0000313" key="2">
    <source>
        <dbReference type="EMBL" id="GHO90072.1"/>
    </source>
</evidence>
<dbReference type="AlphaFoldDB" id="A0A8J3IEE4"/>
<dbReference type="GO" id="GO:0003677">
    <property type="term" value="F:DNA binding"/>
    <property type="evidence" value="ECO:0007669"/>
    <property type="project" value="InterPro"/>
</dbReference>
<dbReference type="RefSeq" id="WP_220201080.1">
    <property type="nucleotide sequence ID" value="NZ_BNJK01000001.1"/>
</dbReference>
<dbReference type="SUPFAM" id="SSF52540">
    <property type="entry name" value="P-loop containing nucleoside triphosphate hydrolases"/>
    <property type="match status" value="1"/>
</dbReference>
<dbReference type="InterPro" id="IPR010982">
    <property type="entry name" value="Lambda_DNA-bd_dom_sf"/>
</dbReference>
<dbReference type="Pfam" id="PF25873">
    <property type="entry name" value="WHD_MalT"/>
    <property type="match status" value="1"/>
</dbReference>
<dbReference type="Gene3D" id="1.25.40.10">
    <property type="entry name" value="Tetratricopeptide repeat domain"/>
    <property type="match status" value="1"/>
</dbReference>
<dbReference type="SUPFAM" id="SSF48452">
    <property type="entry name" value="TPR-like"/>
    <property type="match status" value="1"/>
</dbReference>
<evidence type="ECO:0000259" key="1">
    <source>
        <dbReference type="PROSITE" id="PS50943"/>
    </source>
</evidence>
<dbReference type="Pfam" id="PF13560">
    <property type="entry name" value="HTH_31"/>
    <property type="match status" value="1"/>
</dbReference>
<proteinExistence type="predicted"/>
<dbReference type="InterPro" id="IPR041617">
    <property type="entry name" value="TPR_MalT"/>
</dbReference>
<dbReference type="SMART" id="SM00530">
    <property type="entry name" value="HTH_XRE"/>
    <property type="match status" value="1"/>
</dbReference>
<dbReference type="InterPro" id="IPR027417">
    <property type="entry name" value="P-loop_NTPase"/>
</dbReference>